<protein>
    <submittedName>
        <fullName evidence="1">Uncharacterized protein</fullName>
    </submittedName>
</protein>
<name>A0AAV6RMJ5_SOLSE</name>
<dbReference type="Proteomes" id="UP000693946">
    <property type="component" value="Linkage Group LG18"/>
</dbReference>
<organism evidence="1 2">
    <name type="scientific">Solea senegalensis</name>
    <name type="common">Senegalese sole</name>
    <dbReference type="NCBI Taxonomy" id="28829"/>
    <lineage>
        <taxon>Eukaryota</taxon>
        <taxon>Metazoa</taxon>
        <taxon>Chordata</taxon>
        <taxon>Craniata</taxon>
        <taxon>Vertebrata</taxon>
        <taxon>Euteleostomi</taxon>
        <taxon>Actinopterygii</taxon>
        <taxon>Neopterygii</taxon>
        <taxon>Teleostei</taxon>
        <taxon>Neoteleostei</taxon>
        <taxon>Acanthomorphata</taxon>
        <taxon>Carangaria</taxon>
        <taxon>Pleuronectiformes</taxon>
        <taxon>Pleuronectoidei</taxon>
        <taxon>Soleidae</taxon>
        <taxon>Solea</taxon>
    </lineage>
</organism>
<evidence type="ECO:0000313" key="2">
    <source>
        <dbReference type="Proteomes" id="UP000693946"/>
    </source>
</evidence>
<keyword evidence="2" id="KW-1185">Reference proteome</keyword>
<gene>
    <name evidence="1" type="ORF">JOB18_010737</name>
</gene>
<dbReference type="AlphaFoldDB" id="A0AAV6RMJ5"/>
<dbReference type="EMBL" id="JAGKHQ010000010">
    <property type="protein sequence ID" value="KAG7506606.1"/>
    <property type="molecule type" value="Genomic_DNA"/>
</dbReference>
<evidence type="ECO:0000313" key="1">
    <source>
        <dbReference type="EMBL" id="KAG7506606.1"/>
    </source>
</evidence>
<reference evidence="1 2" key="1">
    <citation type="journal article" date="2021" name="Sci. Rep.">
        <title>Chromosome anchoring in Senegalese sole (Solea senegalensis) reveals sex-associated markers and genome rearrangements in flatfish.</title>
        <authorList>
            <person name="Guerrero-Cozar I."/>
            <person name="Gomez-Garrido J."/>
            <person name="Berbel C."/>
            <person name="Martinez-Blanch J.F."/>
            <person name="Alioto T."/>
            <person name="Claros M.G."/>
            <person name="Gagnaire P.A."/>
            <person name="Manchado M."/>
        </authorList>
    </citation>
    <scope>NUCLEOTIDE SEQUENCE [LARGE SCALE GENOMIC DNA]</scope>
    <source>
        <strain evidence="1">Sse05_10M</strain>
    </source>
</reference>
<sequence>MTPDESLPSQLKLKVRRRIIFSQILVQLSERRRNDPSECPSLDSQTCCLVAEGRGLLRVCGLAVQQAPTGRHQPARPQRI</sequence>
<accession>A0AAV6RMJ5</accession>
<proteinExistence type="predicted"/>
<comment type="caution">
    <text evidence="1">The sequence shown here is derived from an EMBL/GenBank/DDBJ whole genome shotgun (WGS) entry which is preliminary data.</text>
</comment>